<evidence type="ECO:0000313" key="3">
    <source>
        <dbReference type="EMBL" id="MET8434740.1"/>
    </source>
</evidence>
<evidence type="ECO:0000256" key="1">
    <source>
        <dbReference type="SAM" id="MobiDB-lite"/>
    </source>
</evidence>
<feature type="region of interest" description="Disordered" evidence="1">
    <location>
        <begin position="42"/>
        <end position="73"/>
    </location>
</feature>
<accession>A0ABV2UA70</accession>
<reference evidence="3 4" key="1">
    <citation type="submission" date="2024-06" db="EMBL/GenBank/DDBJ databases">
        <title>The Natural Products Discovery Center: Release of the First 8490 Sequenced Strains for Exploring Actinobacteria Biosynthetic Diversity.</title>
        <authorList>
            <person name="Kalkreuter E."/>
            <person name="Kautsar S.A."/>
            <person name="Yang D."/>
            <person name="Bader C.D."/>
            <person name="Teijaro C.N."/>
            <person name="Fluegel L."/>
            <person name="Davis C.M."/>
            <person name="Simpson J.R."/>
            <person name="Lauterbach L."/>
            <person name="Steele A.D."/>
            <person name="Gui C."/>
            <person name="Meng S."/>
            <person name="Li G."/>
            <person name="Viehrig K."/>
            <person name="Ye F."/>
            <person name="Su P."/>
            <person name="Kiefer A.F."/>
            <person name="Nichols A."/>
            <person name="Cepeda A.J."/>
            <person name="Yan W."/>
            <person name="Fan B."/>
            <person name="Jiang Y."/>
            <person name="Adhikari A."/>
            <person name="Zheng C.-J."/>
            <person name="Schuster L."/>
            <person name="Cowan T.M."/>
            <person name="Smanski M.J."/>
            <person name="Chevrette M.G."/>
            <person name="De Carvalho L.P.S."/>
            <person name="Shen B."/>
        </authorList>
    </citation>
    <scope>NUCLEOTIDE SEQUENCE [LARGE SCALE GENOMIC DNA]</scope>
    <source>
        <strain evidence="3 4">NPDC005137</strain>
    </source>
</reference>
<sequence>MPIRRIASLATVPATLLLLVSCGSSAVHGTITEKEYKPARTTWTTESATKKQCTTSRSGGKTKRSCHSVQTGTRRVPHRHPACWQIELDDDAHELCIAKDRWDKVRVGDRW</sequence>
<feature type="chain" id="PRO_5045807626" description="Lipoprotein" evidence="2">
    <location>
        <begin position="27"/>
        <end position="111"/>
    </location>
</feature>
<evidence type="ECO:0000313" key="4">
    <source>
        <dbReference type="Proteomes" id="UP001550044"/>
    </source>
</evidence>
<comment type="caution">
    <text evidence="3">The sequence shown here is derived from an EMBL/GenBank/DDBJ whole genome shotgun (WGS) entry which is preliminary data.</text>
</comment>
<feature type="signal peptide" evidence="2">
    <location>
        <begin position="1"/>
        <end position="26"/>
    </location>
</feature>
<protein>
    <recommendedName>
        <fullName evidence="5">Lipoprotein</fullName>
    </recommendedName>
</protein>
<organism evidence="3 4">
    <name type="scientific">Streptomyces sp. 900116325</name>
    <dbReference type="NCBI Taxonomy" id="3154295"/>
    <lineage>
        <taxon>Bacteria</taxon>
        <taxon>Bacillati</taxon>
        <taxon>Actinomycetota</taxon>
        <taxon>Actinomycetes</taxon>
        <taxon>Kitasatosporales</taxon>
        <taxon>Streptomycetaceae</taxon>
        <taxon>Streptomyces</taxon>
    </lineage>
</organism>
<feature type="compositionally biased region" description="Polar residues" evidence="1">
    <location>
        <begin position="42"/>
        <end position="59"/>
    </location>
</feature>
<dbReference type="RefSeq" id="WP_352302300.1">
    <property type="nucleotide sequence ID" value="NZ_JBEOSG010000003.1"/>
</dbReference>
<evidence type="ECO:0000256" key="2">
    <source>
        <dbReference type="SAM" id="SignalP"/>
    </source>
</evidence>
<proteinExistence type="predicted"/>
<keyword evidence="2" id="KW-0732">Signal</keyword>
<dbReference type="PROSITE" id="PS51257">
    <property type="entry name" value="PROKAR_LIPOPROTEIN"/>
    <property type="match status" value="1"/>
</dbReference>
<evidence type="ECO:0008006" key="5">
    <source>
        <dbReference type="Google" id="ProtNLM"/>
    </source>
</evidence>
<dbReference type="Proteomes" id="UP001550044">
    <property type="component" value="Unassembled WGS sequence"/>
</dbReference>
<dbReference type="EMBL" id="JBEXIP010000013">
    <property type="protein sequence ID" value="MET8434740.1"/>
    <property type="molecule type" value="Genomic_DNA"/>
</dbReference>
<keyword evidence="4" id="KW-1185">Reference proteome</keyword>
<name>A0ABV2UA70_9ACTN</name>
<gene>
    <name evidence="3" type="ORF">ABZV61_18445</name>
</gene>